<protein>
    <submittedName>
        <fullName evidence="2">Cobalamin biosynthesis protein</fullName>
    </submittedName>
</protein>
<dbReference type="InterPro" id="IPR036518">
    <property type="entry name" value="CobE/GbiG_C_sf"/>
</dbReference>
<dbReference type="PANTHER" id="PTHR37477">
    <property type="entry name" value="COBALT-PRECORRIN-5A HYDROLASE"/>
    <property type="match status" value="1"/>
</dbReference>
<dbReference type="InterPro" id="IPR002750">
    <property type="entry name" value="CobE/GbiG_C"/>
</dbReference>
<dbReference type="InterPro" id="IPR052553">
    <property type="entry name" value="CbiG_hydrolase"/>
</dbReference>
<accession>A0ABV4TT75</accession>
<dbReference type="RefSeq" id="WP_373655229.1">
    <property type="nucleotide sequence ID" value="NZ_JBGUAW010000004.1"/>
</dbReference>
<comment type="caution">
    <text evidence="2">The sequence shown here is derived from an EMBL/GenBank/DDBJ whole genome shotgun (WGS) entry which is preliminary data.</text>
</comment>
<feature type="domain" description="CobE/GbiG C-terminal" evidence="1">
    <location>
        <begin position="2"/>
        <end position="121"/>
    </location>
</feature>
<dbReference type="Gene3D" id="3.30.420.180">
    <property type="entry name" value="CobE/GbiG C-terminal domain"/>
    <property type="match status" value="1"/>
</dbReference>
<dbReference type="Proteomes" id="UP001575181">
    <property type="component" value="Unassembled WGS sequence"/>
</dbReference>
<sequence>MIVLGVGFSARCDVGELVDLAQGVLERAGVEAGATGAVCMATLDRKRGDGLLEAAAERLGLEPRFLTADELATVREGVQPSARARAEVGVDSVAEAAALAAGGPGSRLVVGKTTSHRASCAASVVRVSG</sequence>
<dbReference type="PANTHER" id="PTHR37477:SF1">
    <property type="entry name" value="COBALT-PRECORRIN-5A HYDROLASE"/>
    <property type="match status" value="1"/>
</dbReference>
<evidence type="ECO:0000313" key="2">
    <source>
        <dbReference type="EMBL" id="MFA9460443.1"/>
    </source>
</evidence>
<organism evidence="2 3">
    <name type="scientific">Thiohalorhabdus methylotrophus</name>
    <dbReference type="NCBI Taxonomy" id="3242694"/>
    <lineage>
        <taxon>Bacteria</taxon>
        <taxon>Pseudomonadati</taxon>
        <taxon>Pseudomonadota</taxon>
        <taxon>Gammaproteobacteria</taxon>
        <taxon>Thiohalorhabdales</taxon>
        <taxon>Thiohalorhabdaceae</taxon>
        <taxon>Thiohalorhabdus</taxon>
    </lineage>
</organism>
<evidence type="ECO:0000259" key="1">
    <source>
        <dbReference type="Pfam" id="PF01890"/>
    </source>
</evidence>
<name>A0ABV4TT75_9GAMM</name>
<reference evidence="2 3" key="1">
    <citation type="submission" date="2024-08" db="EMBL/GenBank/DDBJ databases">
        <title>Whole-genome sequencing of halo(alkali)philic microorganisms from hypersaline lakes.</title>
        <authorList>
            <person name="Sorokin D.Y."/>
            <person name="Merkel A.Y."/>
            <person name="Messina E."/>
            <person name="Yakimov M."/>
        </authorList>
    </citation>
    <scope>NUCLEOTIDE SEQUENCE [LARGE SCALE GENOMIC DNA]</scope>
    <source>
        <strain evidence="2 3">Cl-TMA</strain>
    </source>
</reference>
<keyword evidence="3" id="KW-1185">Reference proteome</keyword>
<dbReference type="SUPFAM" id="SSF159664">
    <property type="entry name" value="CobE/GbiG C-terminal domain-like"/>
    <property type="match status" value="1"/>
</dbReference>
<dbReference type="Pfam" id="PF01890">
    <property type="entry name" value="CbiG_C"/>
    <property type="match status" value="1"/>
</dbReference>
<proteinExistence type="predicted"/>
<evidence type="ECO:0000313" key="3">
    <source>
        <dbReference type="Proteomes" id="UP001575181"/>
    </source>
</evidence>
<gene>
    <name evidence="2" type="ORF">ACERLL_06325</name>
</gene>
<dbReference type="EMBL" id="JBGUAW010000004">
    <property type="protein sequence ID" value="MFA9460443.1"/>
    <property type="molecule type" value="Genomic_DNA"/>
</dbReference>